<dbReference type="Proteomes" id="UP001497512">
    <property type="component" value="Chromosome 18"/>
</dbReference>
<protein>
    <submittedName>
        <fullName evidence="1">Uncharacterized protein</fullName>
    </submittedName>
</protein>
<reference evidence="1" key="1">
    <citation type="submission" date="2024-02" db="EMBL/GenBank/DDBJ databases">
        <authorList>
            <consortium name="ELIXIR-Norway"/>
            <consortium name="Elixir Norway"/>
        </authorList>
    </citation>
    <scope>NUCLEOTIDE SEQUENCE</scope>
</reference>
<gene>
    <name evidence="1" type="ORF">CSSPTR1EN2_LOCUS10679</name>
</gene>
<name>A0ABP0U3I5_9BRYO</name>
<evidence type="ECO:0000313" key="1">
    <source>
        <dbReference type="EMBL" id="CAK9211449.1"/>
    </source>
</evidence>
<dbReference type="EMBL" id="OZ019910">
    <property type="protein sequence ID" value="CAK9211449.1"/>
    <property type="molecule type" value="Genomic_DNA"/>
</dbReference>
<organism evidence="1 2">
    <name type="scientific">Sphagnum troendelagicum</name>
    <dbReference type="NCBI Taxonomy" id="128251"/>
    <lineage>
        <taxon>Eukaryota</taxon>
        <taxon>Viridiplantae</taxon>
        <taxon>Streptophyta</taxon>
        <taxon>Embryophyta</taxon>
        <taxon>Bryophyta</taxon>
        <taxon>Sphagnophytina</taxon>
        <taxon>Sphagnopsida</taxon>
        <taxon>Sphagnales</taxon>
        <taxon>Sphagnaceae</taxon>
        <taxon>Sphagnum</taxon>
    </lineage>
</organism>
<accession>A0ABP0U3I5</accession>
<keyword evidence="2" id="KW-1185">Reference proteome</keyword>
<evidence type="ECO:0000313" key="2">
    <source>
        <dbReference type="Proteomes" id="UP001497512"/>
    </source>
</evidence>
<sequence>MESCFCFRGRERGTHTGASAVVSSRGLALPATQSQTFVVKTTTTTASHQRLVGGYQKPEQEPEGMMVVHRRGSHIIKEPDLIY</sequence>
<proteinExistence type="predicted"/>